<comment type="caution">
    <text evidence="1">The sequence shown here is derived from an EMBL/GenBank/DDBJ whole genome shotgun (WGS) entry which is preliminary data.</text>
</comment>
<proteinExistence type="predicted"/>
<protein>
    <submittedName>
        <fullName evidence="1">DUF4403 family protein</fullName>
    </submittedName>
</protein>
<dbReference type="AlphaFoldDB" id="A0A3A8Q4S9"/>
<keyword evidence="2" id="KW-1185">Reference proteome</keyword>
<evidence type="ECO:0000313" key="1">
    <source>
        <dbReference type="EMBL" id="RKH63703.1"/>
    </source>
</evidence>
<dbReference type="Pfam" id="PF14356">
    <property type="entry name" value="DUF4403"/>
    <property type="match status" value="1"/>
</dbReference>
<dbReference type="EMBL" id="RAWB01000060">
    <property type="protein sequence ID" value="RKH63703.1"/>
    <property type="molecule type" value="Genomic_DNA"/>
</dbReference>
<accession>A0A3A8Q4S9</accession>
<dbReference type="Proteomes" id="UP000272888">
    <property type="component" value="Unassembled WGS sequence"/>
</dbReference>
<reference evidence="2" key="1">
    <citation type="submission" date="2018-09" db="EMBL/GenBank/DDBJ databases">
        <authorList>
            <person name="Livingstone P.G."/>
            <person name="Whitworth D.E."/>
        </authorList>
    </citation>
    <scope>NUCLEOTIDE SEQUENCE [LARGE SCALE GENOMIC DNA]</scope>
    <source>
        <strain evidence="2">CA051B</strain>
    </source>
</reference>
<evidence type="ECO:0000313" key="2">
    <source>
        <dbReference type="Proteomes" id="UP000272888"/>
    </source>
</evidence>
<gene>
    <name evidence="1" type="ORF">D7V93_08440</name>
</gene>
<sequence>MCEREAMSWELDSPSSHLEPRLRVPRGLRRRRVGVEVAYGLVAGRSPGAGGNREEFHMSHSSRCTAAKSLVLSALLWGSCTFAQELARVTADEPRVPDSVVTLPVTVDFSAGRALLLQQMPQPLASGRIRQKVPVHVSVLKPVTKIVEVPRQAIRKVWGKLPKRVKVGSCIWNPLTCFQTMLVDVLIDEVFTVIDKVEQTVMAPVNELSPLDVEIAYGASVTDLDFNIQGEMLTASVVIEAFVNGSVDASVLKVGAVSCGVKEAKPRIRLTTTGPVRWTPEGTLTFSQQAWKLDWERPCLLTAFDIKAEDLLDLPGIRGIVQKKLEEGISKLPSSYSLRPHLENAWLALGKPLPLHEGAWLQVHPVSLAVGGLKGNGKTVSAVASVTARPFVTYGDEPEAAAVPFPAIGTTLPTSRRFTLSLEGEVSLREAESQLVRKLETLLQGAGKGEFQVAQVRLQGNADGLIEVTLGLTRPLAAEIHLRGMLHLDAEKEELRIQDPAFTVVTDEVSALLADALFHDTVLEWVRAEVRFPLPQRLRKSGASLQQAFIRGESYEVKIQPEALRLTGVRSNGDMLKITASAEGTAEGTFKL</sequence>
<name>A0A3A8Q4S9_9BACT</name>
<dbReference type="InterPro" id="IPR025515">
    <property type="entry name" value="DUF4403"/>
</dbReference>
<organism evidence="1 2">
    <name type="scientific">Corallococcus llansteffanensis</name>
    <dbReference type="NCBI Taxonomy" id="2316731"/>
    <lineage>
        <taxon>Bacteria</taxon>
        <taxon>Pseudomonadati</taxon>
        <taxon>Myxococcota</taxon>
        <taxon>Myxococcia</taxon>
        <taxon>Myxococcales</taxon>
        <taxon>Cystobacterineae</taxon>
        <taxon>Myxococcaceae</taxon>
        <taxon>Corallococcus</taxon>
    </lineage>
</organism>